<dbReference type="AlphaFoldDB" id="A0A9X0A5L4"/>
<dbReference type="Proteomes" id="UP001163046">
    <property type="component" value="Unassembled WGS sequence"/>
</dbReference>
<name>A0A9X0A5L4_9CNID</name>
<feature type="signal peptide" evidence="4">
    <location>
        <begin position="1"/>
        <end position="31"/>
    </location>
</feature>
<evidence type="ECO:0000256" key="2">
    <source>
        <dbReference type="PIRSR" id="PIRSR601310-3"/>
    </source>
</evidence>
<dbReference type="Pfam" id="PF01230">
    <property type="entry name" value="HIT"/>
    <property type="match status" value="1"/>
</dbReference>
<keyword evidence="4" id="KW-0732">Signal</keyword>
<dbReference type="InterPro" id="IPR036265">
    <property type="entry name" value="HIT-like_sf"/>
</dbReference>
<dbReference type="PROSITE" id="PS51084">
    <property type="entry name" value="HIT_2"/>
    <property type="match status" value="1"/>
</dbReference>
<accession>A0A9X0A5L4</accession>
<dbReference type="InterPro" id="IPR011146">
    <property type="entry name" value="HIT-like"/>
</dbReference>
<dbReference type="InterPro" id="IPR001310">
    <property type="entry name" value="Histidine_triad_HIT"/>
</dbReference>
<dbReference type="PROSITE" id="PS00892">
    <property type="entry name" value="HIT_1"/>
    <property type="match status" value="1"/>
</dbReference>
<keyword evidence="7" id="KW-1185">Reference proteome</keyword>
<gene>
    <name evidence="6" type="primary">HINT2</name>
    <name evidence="6" type="ORF">OS493_003543</name>
</gene>
<evidence type="ECO:0000313" key="7">
    <source>
        <dbReference type="Proteomes" id="UP001163046"/>
    </source>
</evidence>
<dbReference type="FunFam" id="3.30.428.10:FF:000005">
    <property type="entry name" value="Histidine triad nucleotide-binding protein 1"/>
    <property type="match status" value="1"/>
</dbReference>
<dbReference type="PRINTS" id="PR00332">
    <property type="entry name" value="HISTRIAD"/>
</dbReference>
<protein>
    <submittedName>
        <fullName evidence="6">Histidine triad nucleotide-binding protein 2, mitochondrial</fullName>
    </submittedName>
</protein>
<dbReference type="OrthoDB" id="672793at2759"/>
<feature type="chain" id="PRO_5040937553" evidence="4">
    <location>
        <begin position="32"/>
        <end position="174"/>
    </location>
</feature>
<evidence type="ECO:0000256" key="1">
    <source>
        <dbReference type="PIRSR" id="PIRSR601310-1"/>
    </source>
</evidence>
<dbReference type="InterPro" id="IPR019808">
    <property type="entry name" value="Histidine_triad_CS"/>
</dbReference>
<dbReference type="PANTHER" id="PTHR23089">
    <property type="entry name" value="HISTIDINE TRIAD HIT PROTEIN"/>
    <property type="match status" value="1"/>
</dbReference>
<feature type="active site" description="Tele-AMP-histidine intermediate" evidence="1">
    <location>
        <position position="160"/>
    </location>
</feature>
<evidence type="ECO:0000256" key="3">
    <source>
        <dbReference type="PROSITE-ProRule" id="PRU00464"/>
    </source>
</evidence>
<feature type="short sequence motif" description="Histidine triad motif" evidence="2 3">
    <location>
        <begin position="158"/>
        <end position="162"/>
    </location>
</feature>
<comment type="caution">
    <text evidence="6">The sequence shown here is derived from an EMBL/GenBank/DDBJ whole genome shotgun (WGS) entry which is preliminary data.</text>
</comment>
<organism evidence="6 7">
    <name type="scientific">Desmophyllum pertusum</name>
    <dbReference type="NCBI Taxonomy" id="174260"/>
    <lineage>
        <taxon>Eukaryota</taxon>
        <taxon>Metazoa</taxon>
        <taxon>Cnidaria</taxon>
        <taxon>Anthozoa</taxon>
        <taxon>Hexacorallia</taxon>
        <taxon>Scleractinia</taxon>
        <taxon>Caryophylliina</taxon>
        <taxon>Caryophylliidae</taxon>
        <taxon>Desmophyllum</taxon>
    </lineage>
</organism>
<evidence type="ECO:0000259" key="5">
    <source>
        <dbReference type="PROSITE" id="PS51084"/>
    </source>
</evidence>
<sequence length="174" mass="19395">MALLLRRTSFYASRLFLTAAAALSVAPRVLMAEFCTDGKCNDEVEKAKLASEAADKYQFQPQDTIFSKIIRKEIPADIIYEDEKAIAFRDVNPVAPTHILVIPRKPLTQLAASTEEDIPLLGHLLWVAKNVAEKENLNDSGYRIVINNGRDAAQSVYHLHIHILGGRQMSWPPG</sequence>
<dbReference type="EMBL" id="MU825397">
    <property type="protein sequence ID" value="KAJ7393876.1"/>
    <property type="molecule type" value="Genomic_DNA"/>
</dbReference>
<reference evidence="6" key="1">
    <citation type="submission" date="2023-01" db="EMBL/GenBank/DDBJ databases">
        <title>Genome assembly of the deep-sea coral Lophelia pertusa.</title>
        <authorList>
            <person name="Herrera S."/>
            <person name="Cordes E."/>
        </authorList>
    </citation>
    <scope>NUCLEOTIDE SEQUENCE</scope>
    <source>
        <strain evidence="6">USNM1676648</strain>
        <tissue evidence="6">Polyp</tissue>
    </source>
</reference>
<evidence type="ECO:0000256" key="4">
    <source>
        <dbReference type="SAM" id="SignalP"/>
    </source>
</evidence>
<evidence type="ECO:0000313" key="6">
    <source>
        <dbReference type="EMBL" id="KAJ7393876.1"/>
    </source>
</evidence>
<proteinExistence type="predicted"/>
<feature type="domain" description="HIT" evidence="5">
    <location>
        <begin position="65"/>
        <end position="174"/>
    </location>
</feature>
<dbReference type="Gene3D" id="3.30.428.10">
    <property type="entry name" value="HIT-like"/>
    <property type="match status" value="1"/>
</dbReference>
<dbReference type="SUPFAM" id="SSF54197">
    <property type="entry name" value="HIT-like"/>
    <property type="match status" value="1"/>
</dbReference>
<dbReference type="GO" id="GO:0003824">
    <property type="term" value="F:catalytic activity"/>
    <property type="evidence" value="ECO:0007669"/>
    <property type="project" value="InterPro"/>
</dbReference>
<dbReference type="CDD" id="cd01276">
    <property type="entry name" value="PKCI_related"/>
    <property type="match status" value="1"/>
</dbReference>